<accession>A0A317CN87</accession>
<reference evidence="6 7" key="1">
    <citation type="submission" date="2018-05" db="EMBL/GenBank/DDBJ databases">
        <title>Leucothrix arctica sp. nov., isolated from Arctic seawater.</title>
        <authorList>
            <person name="Choi A."/>
            <person name="Baek K."/>
        </authorList>
    </citation>
    <scope>NUCLEOTIDE SEQUENCE [LARGE SCALE GENOMIC DNA]</scope>
    <source>
        <strain evidence="6 7">IMCC9719</strain>
    </source>
</reference>
<dbReference type="Gene3D" id="3.30.300.30">
    <property type="match status" value="1"/>
</dbReference>
<evidence type="ECO:0000259" key="3">
    <source>
        <dbReference type="Pfam" id="PF00501"/>
    </source>
</evidence>
<evidence type="ECO:0008006" key="8">
    <source>
        <dbReference type="Google" id="ProtNLM"/>
    </source>
</evidence>
<dbReference type="EMBL" id="QGKL01000018">
    <property type="protein sequence ID" value="PWQ97780.1"/>
    <property type="molecule type" value="Genomic_DNA"/>
</dbReference>
<evidence type="ECO:0000313" key="6">
    <source>
        <dbReference type="EMBL" id="PWQ97780.1"/>
    </source>
</evidence>
<proteinExistence type="predicted"/>
<dbReference type="Proteomes" id="UP000245506">
    <property type="component" value="Unassembled WGS sequence"/>
</dbReference>
<dbReference type="InterPro" id="IPR000873">
    <property type="entry name" value="AMP-dep_synth/lig_dom"/>
</dbReference>
<feature type="domain" description="Carrier" evidence="4">
    <location>
        <begin position="525"/>
        <end position="574"/>
    </location>
</feature>
<dbReference type="InterPro" id="IPR036291">
    <property type="entry name" value="NAD(P)-bd_dom_sf"/>
</dbReference>
<keyword evidence="1" id="KW-0596">Phosphopantetheine</keyword>
<dbReference type="Gene3D" id="1.10.1200.10">
    <property type="entry name" value="ACP-like"/>
    <property type="match status" value="1"/>
</dbReference>
<dbReference type="InterPro" id="IPR045851">
    <property type="entry name" value="AMP-bd_C_sf"/>
</dbReference>
<dbReference type="SUPFAM" id="SSF47336">
    <property type="entry name" value="ACP-like"/>
    <property type="match status" value="1"/>
</dbReference>
<dbReference type="InterPro" id="IPR013120">
    <property type="entry name" value="FAR_NAD-bd"/>
</dbReference>
<organism evidence="6 7">
    <name type="scientific">Leucothrix arctica</name>
    <dbReference type="NCBI Taxonomy" id="1481894"/>
    <lineage>
        <taxon>Bacteria</taxon>
        <taxon>Pseudomonadati</taxon>
        <taxon>Pseudomonadota</taxon>
        <taxon>Gammaproteobacteria</taxon>
        <taxon>Thiotrichales</taxon>
        <taxon>Thiotrichaceae</taxon>
        <taxon>Leucothrix</taxon>
    </lineage>
</organism>
<dbReference type="PANTHER" id="PTHR44845:SF6">
    <property type="entry name" value="BETA-ALANINE-ACTIVATING ENZYME"/>
    <property type="match status" value="1"/>
</dbReference>
<keyword evidence="7" id="KW-1185">Reference proteome</keyword>
<sequence>MDIPSLLRRCANDNKNKQAIVDSTSSFTYADILHVAAYIQTLSQVGIPVAVISPPSAMMGLLSTAVVMSGCPVVPIDPALPASVVDNIIEELDLKLILNDGKQYGSGIKCLDGNAVIEKALAQQGEVTPVEIDPRSAIYIVSTSGTTGKPKCIPVSQSSAEYSYEWRIKEVGAQPRENVCIYIFAIWELLRPLTMGGCTFFPHVDELMTLRKLTKFLEKHQIDEVLFTPSFIERAMDASTQGQTLFCENLKRIFLNGEVVTSSCLQKLKLHFPHSQIWSLYSICEAHDISVNDITQLEVSDGKVSSAVGVPMLELEAWLLDDDQQPVAQGEEGEIYLVGENMLGEGYINRPNETAKRFFELMIKGEKKRVYKSGDLGKITADGKLHVLGRIAHMLKLNGYSIQTDELIHSMSQSMQFAHAVPWIMDISGRATLVFYYTASEEQLKANIETLSLSSDVSRMPLDFRNALRAELPSYCIPEVLYHLEKMPVNPASGKYDYKVLPVPSIDIASDSEEADLTPWQRYIQVIANQLKFEADAVDPELSLVDHGCDSLDMVALLGDFNKHWPSELDFSDLPSISIQQLFEKLTHKESFKSEQSQHIKTAPGVLLTGATGFLGKAILKQLTEYCRDDQVIYCLIRPNEKTAVQRLADIVTAAGINPSRVQAVSGDIRGELLELLEDDYVQLAKNVSSVIHSASLVNLSLDQSFLEKTVVEGAKNIINFCHCAHSQLHFVSTSSVFLDQGGPHPESLITEPQVTSGYGLTKITVENIIGDSLADYSIYRIPSVIDIESPNEADVYEKIKNLSLQAGAFPSPFCTQFVQLNATAAFIARCCLGGRQDGTLNLMGNVYISDKSMSQYSALDDSLTTEPYSQWLTTVKADDALTSYLTANPSTFDMSASFVNDNAERVWRAVMESPLEALAVSDEQWFGAVEKV</sequence>
<gene>
    <name evidence="6" type="ORF">DKT75_05810</name>
</gene>
<name>A0A317CN87_9GAMM</name>
<comment type="caution">
    <text evidence="6">The sequence shown here is derived from an EMBL/GenBank/DDBJ whole genome shotgun (WGS) entry which is preliminary data.</text>
</comment>
<dbReference type="Pfam" id="PF00550">
    <property type="entry name" value="PP-binding"/>
    <property type="match status" value="1"/>
</dbReference>
<evidence type="ECO:0000256" key="2">
    <source>
        <dbReference type="ARBA" id="ARBA00022553"/>
    </source>
</evidence>
<dbReference type="AlphaFoldDB" id="A0A317CN87"/>
<dbReference type="InterPro" id="IPR036736">
    <property type="entry name" value="ACP-like_sf"/>
</dbReference>
<dbReference type="Gene3D" id="3.40.50.720">
    <property type="entry name" value="NAD(P)-binding Rossmann-like Domain"/>
    <property type="match status" value="1"/>
</dbReference>
<feature type="domain" description="Thioester reductase (TE)" evidence="5">
    <location>
        <begin position="608"/>
        <end position="790"/>
    </location>
</feature>
<dbReference type="PANTHER" id="PTHR44845">
    <property type="entry name" value="CARRIER DOMAIN-CONTAINING PROTEIN"/>
    <property type="match status" value="1"/>
</dbReference>
<dbReference type="InterPro" id="IPR009081">
    <property type="entry name" value="PP-bd_ACP"/>
</dbReference>
<dbReference type="SUPFAM" id="SSF51735">
    <property type="entry name" value="NAD(P)-binding Rossmann-fold domains"/>
    <property type="match status" value="1"/>
</dbReference>
<protein>
    <recommendedName>
        <fullName evidence="8">Carrier domain-containing protein</fullName>
    </recommendedName>
</protein>
<feature type="domain" description="AMP-dependent synthetase/ligase" evidence="3">
    <location>
        <begin position="8"/>
        <end position="343"/>
    </location>
</feature>
<keyword evidence="2" id="KW-0597">Phosphoprotein</keyword>
<dbReference type="InterPro" id="IPR042099">
    <property type="entry name" value="ANL_N_sf"/>
</dbReference>
<dbReference type="Pfam" id="PF07993">
    <property type="entry name" value="NAD_binding_4"/>
    <property type="match status" value="1"/>
</dbReference>
<dbReference type="OrthoDB" id="9757559at2"/>
<dbReference type="Gene3D" id="3.40.50.12780">
    <property type="entry name" value="N-terminal domain of ligase-like"/>
    <property type="match status" value="1"/>
</dbReference>
<dbReference type="RefSeq" id="WP_109822488.1">
    <property type="nucleotide sequence ID" value="NZ_QGKL01000018.1"/>
</dbReference>
<evidence type="ECO:0000313" key="7">
    <source>
        <dbReference type="Proteomes" id="UP000245506"/>
    </source>
</evidence>
<dbReference type="Pfam" id="PF00501">
    <property type="entry name" value="AMP-binding"/>
    <property type="match status" value="1"/>
</dbReference>
<dbReference type="SUPFAM" id="SSF56801">
    <property type="entry name" value="Acetyl-CoA synthetase-like"/>
    <property type="match status" value="1"/>
</dbReference>
<evidence type="ECO:0000259" key="5">
    <source>
        <dbReference type="Pfam" id="PF07993"/>
    </source>
</evidence>
<evidence type="ECO:0000259" key="4">
    <source>
        <dbReference type="Pfam" id="PF00550"/>
    </source>
</evidence>
<evidence type="ECO:0000256" key="1">
    <source>
        <dbReference type="ARBA" id="ARBA00022450"/>
    </source>
</evidence>